<dbReference type="Gene3D" id="3.40.309.10">
    <property type="entry name" value="Aldehyde Dehydrogenase, Chain A, domain 2"/>
    <property type="match status" value="1"/>
</dbReference>
<reference evidence="3 4" key="1">
    <citation type="submission" date="2020-05" db="EMBL/GenBank/DDBJ databases">
        <authorList>
            <person name="Mo P."/>
        </authorList>
    </citation>
    <scope>NUCLEOTIDE SEQUENCE [LARGE SCALE GENOMIC DNA]</scope>
    <source>
        <strain evidence="3 4">Gen01</strain>
    </source>
</reference>
<dbReference type="Proteomes" id="UP000505377">
    <property type="component" value="Chromosome"/>
</dbReference>
<organism evidence="3 4">
    <name type="scientific">Pseudonocardia broussonetiae</name>
    <dbReference type="NCBI Taxonomy" id="2736640"/>
    <lineage>
        <taxon>Bacteria</taxon>
        <taxon>Bacillati</taxon>
        <taxon>Actinomycetota</taxon>
        <taxon>Actinomycetes</taxon>
        <taxon>Pseudonocardiales</taxon>
        <taxon>Pseudonocardiaceae</taxon>
        <taxon>Pseudonocardia</taxon>
    </lineage>
</organism>
<name>A0A6M6JI65_9PSEU</name>
<proteinExistence type="predicted"/>
<evidence type="ECO:0000256" key="1">
    <source>
        <dbReference type="ARBA" id="ARBA00023002"/>
    </source>
</evidence>
<dbReference type="RefSeq" id="WP_172156941.1">
    <property type="nucleotide sequence ID" value="NZ_CP053564.1"/>
</dbReference>
<dbReference type="AlphaFoldDB" id="A0A6M6JI65"/>
<dbReference type="InterPro" id="IPR016162">
    <property type="entry name" value="Ald_DH_N"/>
</dbReference>
<evidence type="ECO:0000313" key="3">
    <source>
        <dbReference type="EMBL" id="QJY46081.1"/>
    </source>
</evidence>
<dbReference type="InterPro" id="IPR016161">
    <property type="entry name" value="Ald_DH/histidinol_DH"/>
</dbReference>
<keyword evidence="1" id="KW-0560">Oxidoreductase</keyword>
<dbReference type="InterPro" id="IPR016163">
    <property type="entry name" value="Ald_DH_C"/>
</dbReference>
<dbReference type="PANTHER" id="PTHR11699">
    <property type="entry name" value="ALDEHYDE DEHYDROGENASE-RELATED"/>
    <property type="match status" value="1"/>
</dbReference>
<keyword evidence="4" id="KW-1185">Reference proteome</keyword>
<protein>
    <submittedName>
        <fullName evidence="3">Aldehyde dehydrogenase family protein</fullName>
    </submittedName>
</protein>
<dbReference type="EMBL" id="CP053564">
    <property type="protein sequence ID" value="QJY46081.1"/>
    <property type="molecule type" value="Genomic_DNA"/>
</dbReference>
<dbReference type="GO" id="GO:0016620">
    <property type="term" value="F:oxidoreductase activity, acting on the aldehyde or oxo group of donors, NAD or NADP as acceptor"/>
    <property type="evidence" value="ECO:0007669"/>
    <property type="project" value="InterPro"/>
</dbReference>
<dbReference type="Pfam" id="PF00171">
    <property type="entry name" value="Aldedh"/>
    <property type="match status" value="1"/>
</dbReference>
<evidence type="ECO:0000313" key="4">
    <source>
        <dbReference type="Proteomes" id="UP000505377"/>
    </source>
</evidence>
<dbReference type="InterPro" id="IPR015590">
    <property type="entry name" value="Aldehyde_DH_dom"/>
</dbReference>
<sequence length="487" mass="50464">MTTIGANPAGNWIDGRWDTDGPVHRSIDPSTGEVVGTFHSAGRAQAEAAIAAARTAFDSTGWSRAAAPRARALHDLADALAARADDLAAMLSRENGKLRNETAWEVALAVDWLRYSAASALTQIAGRAAEPVPGTYFHSVPEAAGVAGVISPWNSPIVLTARAIGPALGAGCTVVVKLPGQTALTNALLGEVVEATPSIPAGVLNLLTEAGNEAAPALVSSPAVDVLSYTGSTAVGRVIAAAAAPTVKRLGLELGGKTPLIVFDDAPIDAVLPALVGACTVMNGQFCVTGSRVLVHRAVADEVRTKLSAALEAVRVGPADDPASQLGPLIDTAAVDRVDRLVEEAGAYGKVLVRGGRPVEPELAAGAFYRPSLVEIDDLDVPLVQEEVFGPVQTFEVFDDEADAIRRANATEFGLGASVFTGSDLRARRVGREIRAGLVWINTWGVLTEHFEEAGVKQSGYGKLCGPAAIEEFQNLKVYATAAPPAQ</sequence>
<accession>A0A6M6JI65</accession>
<dbReference type="SUPFAM" id="SSF53720">
    <property type="entry name" value="ALDH-like"/>
    <property type="match status" value="1"/>
</dbReference>
<dbReference type="KEGG" id="pbro:HOP40_09920"/>
<feature type="domain" description="Aldehyde dehydrogenase" evidence="2">
    <location>
        <begin position="24"/>
        <end position="478"/>
    </location>
</feature>
<gene>
    <name evidence="3" type="ORF">HOP40_09920</name>
</gene>
<evidence type="ECO:0000259" key="2">
    <source>
        <dbReference type="Pfam" id="PF00171"/>
    </source>
</evidence>
<dbReference type="Gene3D" id="3.40.605.10">
    <property type="entry name" value="Aldehyde Dehydrogenase, Chain A, domain 1"/>
    <property type="match status" value="1"/>
</dbReference>